<keyword evidence="2" id="KW-0472">Membrane</keyword>
<feature type="transmembrane region" description="Helical" evidence="2">
    <location>
        <begin position="100"/>
        <end position="120"/>
    </location>
</feature>
<accession>M0CT19</accession>
<dbReference type="eggNOG" id="arCOG06944">
    <property type="taxonomic scope" value="Archaea"/>
</dbReference>
<feature type="transmembrane region" description="Helical" evidence="2">
    <location>
        <begin position="208"/>
        <end position="225"/>
    </location>
</feature>
<dbReference type="Proteomes" id="UP000011615">
    <property type="component" value="Unassembled WGS sequence"/>
</dbReference>
<organism evidence="3 4">
    <name type="scientific">Natrinema limicola JCM 13563</name>
    <dbReference type="NCBI Taxonomy" id="1230457"/>
    <lineage>
        <taxon>Archaea</taxon>
        <taxon>Methanobacteriati</taxon>
        <taxon>Methanobacteriota</taxon>
        <taxon>Stenosarchaea group</taxon>
        <taxon>Halobacteria</taxon>
        <taxon>Halobacteriales</taxon>
        <taxon>Natrialbaceae</taxon>
        <taxon>Natrinema</taxon>
    </lineage>
</organism>
<keyword evidence="4" id="KW-1185">Reference proteome</keyword>
<feature type="compositionally biased region" description="Low complexity" evidence="1">
    <location>
        <begin position="333"/>
        <end position="355"/>
    </location>
</feature>
<feature type="transmembrane region" description="Helical" evidence="2">
    <location>
        <begin position="237"/>
        <end position="266"/>
    </location>
</feature>
<feature type="transmembrane region" description="Helical" evidence="2">
    <location>
        <begin position="127"/>
        <end position="147"/>
    </location>
</feature>
<feature type="transmembrane region" description="Helical" evidence="2">
    <location>
        <begin position="278"/>
        <end position="300"/>
    </location>
</feature>
<evidence type="ECO:0000256" key="1">
    <source>
        <dbReference type="SAM" id="MobiDB-lite"/>
    </source>
</evidence>
<dbReference type="RefSeq" id="WP_008008591.1">
    <property type="nucleotide sequence ID" value="NZ_AOIT01000008.1"/>
</dbReference>
<dbReference type="AlphaFoldDB" id="M0CT19"/>
<name>M0CT19_9EURY</name>
<keyword evidence="2" id="KW-0812">Transmembrane</keyword>
<dbReference type="OrthoDB" id="242271at2157"/>
<evidence type="ECO:0000313" key="3">
    <source>
        <dbReference type="EMBL" id="ELZ26366.1"/>
    </source>
</evidence>
<protein>
    <recommendedName>
        <fullName evidence="5">Transmembrane protein</fullName>
    </recommendedName>
</protein>
<feature type="region of interest" description="Disordered" evidence="1">
    <location>
        <begin position="330"/>
        <end position="355"/>
    </location>
</feature>
<feature type="transmembrane region" description="Helical" evidence="2">
    <location>
        <begin position="184"/>
        <end position="202"/>
    </location>
</feature>
<feature type="transmembrane region" description="Helical" evidence="2">
    <location>
        <begin position="6"/>
        <end position="22"/>
    </location>
</feature>
<sequence length="624" mass="65889">MFGDYGGVFVFLLSCSAAMVLWRTTFSINDNLVVANGLVALSDGHLHVTTPTYGETLRAPGMAEYNGKAYPRNFAHIVFALPFLWVLETIAAVADIRIALAALWSLSVFATVSVGGRLIGRHEPAHLIGGMLALVSFVASVASATPFPLDHLAYPALQLATIVAAAGCALVLYRLFSHIYSSDIGIAAGIASGVASPALLWATIPKRHVLTALFTLFTLFFLYRSRESDRISMYRRYRAIAYVPVGLTAWLNASEGLVLLGALAIADFATARENGVRTLATVAMGFFVSLLPFFLTNYLIAGDPFTPPRMLDRYGAGAVNTPVTEDLAAVSESSGAGADGTSTSDSSGTSTSDGSGTSIVNTILEGIVGGAGPLLGTVDRALLFTEFLSHGLEAVRQEPGRLYHTFVRSGYLGFSSPGATGIAINVAFLEALPIAGALIAAPVVAVRTVFDTLIRNTSPSLRSSPLFAADIFVAIYTILITLLYIYRLPIHAALTVRYVYPLFPLAIYAVARLSWVRTTVTERPLWLGLTYAGSVLIGGQLALITVVTKGYTADETIQGIALLSLAVTAGTGLWSLAGAFDRTNTSIGAILLGVGSGLATILMCVFAFSFFGPTAKFVLSLLPV</sequence>
<keyword evidence="2" id="KW-1133">Transmembrane helix</keyword>
<feature type="transmembrane region" description="Helical" evidence="2">
    <location>
        <begin position="560"/>
        <end position="580"/>
    </location>
</feature>
<evidence type="ECO:0008006" key="5">
    <source>
        <dbReference type="Google" id="ProtNLM"/>
    </source>
</evidence>
<feature type="transmembrane region" description="Helical" evidence="2">
    <location>
        <begin position="153"/>
        <end position="172"/>
    </location>
</feature>
<feature type="transmembrane region" description="Helical" evidence="2">
    <location>
        <begin position="586"/>
        <end position="611"/>
    </location>
</feature>
<feature type="transmembrane region" description="Helical" evidence="2">
    <location>
        <begin position="74"/>
        <end position="94"/>
    </location>
</feature>
<evidence type="ECO:0000256" key="2">
    <source>
        <dbReference type="SAM" id="Phobius"/>
    </source>
</evidence>
<dbReference type="EMBL" id="AOIT01000008">
    <property type="protein sequence ID" value="ELZ26366.1"/>
    <property type="molecule type" value="Genomic_DNA"/>
</dbReference>
<feature type="transmembrane region" description="Helical" evidence="2">
    <location>
        <begin position="466"/>
        <end position="486"/>
    </location>
</feature>
<comment type="caution">
    <text evidence="3">The sequence shown here is derived from an EMBL/GenBank/DDBJ whole genome shotgun (WGS) entry which is preliminary data.</text>
</comment>
<dbReference type="PATRIC" id="fig|1230457.4.peg.11"/>
<proteinExistence type="predicted"/>
<evidence type="ECO:0000313" key="4">
    <source>
        <dbReference type="Proteomes" id="UP000011615"/>
    </source>
</evidence>
<gene>
    <name evidence="3" type="ORF">C476_00087</name>
</gene>
<feature type="transmembrane region" description="Helical" evidence="2">
    <location>
        <begin position="528"/>
        <end position="548"/>
    </location>
</feature>
<reference evidence="3 4" key="1">
    <citation type="journal article" date="2014" name="PLoS Genet.">
        <title>Phylogenetically driven sequencing of extremely halophilic archaea reveals strategies for static and dynamic osmo-response.</title>
        <authorList>
            <person name="Becker E.A."/>
            <person name="Seitzer P.M."/>
            <person name="Tritt A."/>
            <person name="Larsen D."/>
            <person name="Krusor M."/>
            <person name="Yao A.I."/>
            <person name="Wu D."/>
            <person name="Madern D."/>
            <person name="Eisen J.A."/>
            <person name="Darling A.E."/>
            <person name="Facciotti M.T."/>
        </authorList>
    </citation>
    <scope>NUCLEOTIDE SEQUENCE [LARGE SCALE GENOMIC DNA]</scope>
    <source>
        <strain evidence="3 4">JCM 13563</strain>
    </source>
</reference>
<feature type="transmembrane region" description="Helical" evidence="2">
    <location>
        <begin position="422"/>
        <end position="446"/>
    </location>
</feature>